<dbReference type="GO" id="GO:0017168">
    <property type="term" value="F:5-oxoprolinase (ATP-hydrolyzing) activity"/>
    <property type="evidence" value="ECO:0007669"/>
    <property type="project" value="UniProtKB-UniRule"/>
</dbReference>
<dbReference type="PANTHER" id="PTHR30292">
    <property type="entry name" value="UNCHARACTERIZED PROTEIN YBGL-RELATED"/>
    <property type="match status" value="1"/>
</dbReference>
<dbReference type="EC" id="3.5.2.9" evidence="1"/>
<dbReference type="OrthoDB" id="9773478at2"/>
<dbReference type="GO" id="GO:0005975">
    <property type="term" value="P:carbohydrate metabolic process"/>
    <property type="evidence" value="ECO:0007669"/>
    <property type="project" value="InterPro"/>
</dbReference>
<evidence type="ECO:0000313" key="2">
    <source>
        <dbReference type="EMBL" id="SEH33422.1"/>
    </source>
</evidence>
<dbReference type="AlphaFoldDB" id="A0A1H6HE89"/>
<sequence>MKVTLNADLGEGFGPWTMGDDAALLPLIGSASLACGFHAGDPATMLRVAKLAQAAGVSVGAHPGFDDLRGFGRRRIETDPAEIPAMLAYQVGALSAVCALVRHRVTHVKPHGALYTMACADPALAGAVAGAVAGLNRTLILVAPAGSALAVAAGRYGLRLAAEAFCDRGYEADGSLTPRGVAGAVIDDPSEAAARAVAMVRDQAVVTRQGKVLPTRIDTLCLHGDSPAAAAIARAVVAALDEAGISRVSLPELNLG</sequence>
<comment type="catalytic activity">
    <reaction evidence="1">
        <text>5-oxo-L-proline + ATP + 2 H2O = L-glutamate + ADP + phosphate + H(+)</text>
        <dbReference type="Rhea" id="RHEA:10348"/>
        <dbReference type="ChEBI" id="CHEBI:15377"/>
        <dbReference type="ChEBI" id="CHEBI:15378"/>
        <dbReference type="ChEBI" id="CHEBI:29985"/>
        <dbReference type="ChEBI" id="CHEBI:30616"/>
        <dbReference type="ChEBI" id="CHEBI:43474"/>
        <dbReference type="ChEBI" id="CHEBI:58402"/>
        <dbReference type="ChEBI" id="CHEBI:456216"/>
        <dbReference type="EC" id="3.5.2.9"/>
    </reaction>
</comment>
<dbReference type="SUPFAM" id="SSF88713">
    <property type="entry name" value="Glycoside hydrolase/deacetylase"/>
    <property type="match status" value="1"/>
</dbReference>
<dbReference type="PROSITE" id="PS51257">
    <property type="entry name" value="PROKAR_LIPOPROTEIN"/>
    <property type="match status" value="1"/>
</dbReference>
<dbReference type="EMBL" id="FNWO01000005">
    <property type="protein sequence ID" value="SEH33422.1"/>
    <property type="molecule type" value="Genomic_DNA"/>
</dbReference>
<dbReference type="CDD" id="cd10787">
    <property type="entry name" value="LamB_YcsF_like"/>
    <property type="match status" value="1"/>
</dbReference>
<organism evidence="2 3">
    <name type="scientific">Magnetospirillum fulvum</name>
    <name type="common">Rhodospirillum fulvum</name>
    <dbReference type="NCBI Taxonomy" id="1082"/>
    <lineage>
        <taxon>Bacteria</taxon>
        <taxon>Pseudomonadati</taxon>
        <taxon>Pseudomonadota</taxon>
        <taxon>Alphaproteobacteria</taxon>
        <taxon>Rhodospirillales</taxon>
        <taxon>Rhodospirillaceae</taxon>
        <taxon>Magnetospirillum</taxon>
    </lineage>
</organism>
<keyword evidence="1" id="KW-0378">Hydrolase</keyword>
<dbReference type="Gene3D" id="3.20.20.370">
    <property type="entry name" value="Glycoside hydrolase/deacetylase"/>
    <property type="match status" value="1"/>
</dbReference>
<keyword evidence="1" id="KW-0547">Nucleotide-binding</keyword>
<dbReference type="RefSeq" id="WP_074766875.1">
    <property type="nucleotide sequence ID" value="NZ_FNWO01000005.1"/>
</dbReference>
<dbReference type="Proteomes" id="UP000182983">
    <property type="component" value="Unassembled WGS sequence"/>
</dbReference>
<keyword evidence="1" id="KW-0067">ATP-binding</keyword>
<proteinExistence type="inferred from homology"/>
<dbReference type="NCBIfam" id="NF003814">
    <property type="entry name" value="PRK05406.1-3"/>
    <property type="match status" value="1"/>
</dbReference>
<accession>A0A1H6HE89</accession>
<dbReference type="PANTHER" id="PTHR30292:SF0">
    <property type="entry name" value="5-OXOPROLINASE SUBUNIT A"/>
    <property type="match status" value="1"/>
</dbReference>
<dbReference type="InterPro" id="IPR005501">
    <property type="entry name" value="LamB/YcsF/PxpA-like"/>
</dbReference>
<reference evidence="3" key="1">
    <citation type="submission" date="2016-10" db="EMBL/GenBank/DDBJ databases">
        <authorList>
            <person name="Varghese N."/>
            <person name="Submissions S."/>
        </authorList>
    </citation>
    <scope>NUCLEOTIDE SEQUENCE [LARGE SCALE GENOMIC DNA]</scope>
    <source>
        <strain evidence="3">DSM 13234</strain>
    </source>
</reference>
<comment type="subunit">
    <text evidence="1">Forms a complex composed of PxpA, PxpB and PxpC.</text>
</comment>
<protein>
    <recommendedName>
        <fullName evidence="1">5-oxoprolinase subunit A</fullName>
        <shortName evidence="1">5-OPase subunit A</shortName>
        <ecNumber evidence="1">3.5.2.9</ecNumber>
    </recommendedName>
    <alternativeName>
        <fullName evidence="1">5-oxoprolinase (ATP-hydrolyzing) subunit A</fullName>
    </alternativeName>
</protein>
<dbReference type="Pfam" id="PF03746">
    <property type="entry name" value="LamB_YcsF"/>
    <property type="match status" value="1"/>
</dbReference>
<dbReference type="HAMAP" id="MF_00691">
    <property type="entry name" value="PxpA"/>
    <property type="match status" value="1"/>
</dbReference>
<comment type="similarity">
    <text evidence="1">Belongs to the LamB/PxpA family.</text>
</comment>
<dbReference type="GO" id="GO:0005524">
    <property type="term" value="F:ATP binding"/>
    <property type="evidence" value="ECO:0007669"/>
    <property type="project" value="UniProtKB-UniRule"/>
</dbReference>
<name>A0A1H6HE89_MAGFU</name>
<comment type="function">
    <text evidence="1">Catalyzes the cleavage of 5-oxoproline to form L-glutamate coupled to the hydrolysis of ATP to ADP and inorganic phosphate.</text>
</comment>
<evidence type="ECO:0000256" key="1">
    <source>
        <dbReference type="HAMAP-Rule" id="MF_00691"/>
    </source>
</evidence>
<evidence type="ECO:0000313" key="3">
    <source>
        <dbReference type="Proteomes" id="UP000182983"/>
    </source>
</evidence>
<dbReference type="NCBIfam" id="NF003816">
    <property type="entry name" value="PRK05406.1-5"/>
    <property type="match status" value="1"/>
</dbReference>
<gene>
    <name evidence="1" type="primary">pxpA</name>
    <name evidence="2" type="ORF">SAMN04244559_01373</name>
</gene>
<dbReference type="InterPro" id="IPR011330">
    <property type="entry name" value="Glyco_hydro/deAcase_b/a-brl"/>
</dbReference>
<keyword evidence="3" id="KW-1185">Reference proteome</keyword>